<evidence type="ECO:0000259" key="1">
    <source>
        <dbReference type="Pfam" id="PF05183"/>
    </source>
</evidence>
<name>A0A8S5PPS0_9CAUD</name>
<protein>
    <submittedName>
        <fullName evidence="2">RNA-dependent RNA polymerase</fullName>
    </submittedName>
</protein>
<feature type="domain" description="RDRP core" evidence="1">
    <location>
        <begin position="107"/>
        <end position="609"/>
    </location>
</feature>
<dbReference type="EMBL" id="BK015469">
    <property type="protein sequence ID" value="DAE08433.1"/>
    <property type="molecule type" value="Genomic_DNA"/>
</dbReference>
<dbReference type="GO" id="GO:0003968">
    <property type="term" value="F:RNA-directed RNA polymerase activity"/>
    <property type="evidence" value="ECO:0007669"/>
    <property type="project" value="UniProtKB-KW"/>
</dbReference>
<keyword evidence="2" id="KW-0696">RNA-directed RNA polymerase</keyword>
<keyword evidence="2" id="KW-0548">Nucleotidyltransferase</keyword>
<organism evidence="2">
    <name type="scientific">Siphoviridae sp. ctUcA20</name>
    <dbReference type="NCBI Taxonomy" id="2825528"/>
    <lineage>
        <taxon>Viruses</taxon>
        <taxon>Duplodnaviria</taxon>
        <taxon>Heunggongvirae</taxon>
        <taxon>Uroviricota</taxon>
        <taxon>Caudoviricetes</taxon>
    </lineage>
</organism>
<sequence length="927" mass="107979">MPKQQTCQIFIYKINSQRLAEAKWNLTLPLEEARRNEEIVPLASSQQLRWIDALNTMVNQEAKAKAVKRRIKDLRHEENSPENRREIRQLYQQLDKIQFKPDYVTVVIHNKRDYRRARKGFYINGVRYERLLGTTGGVKNNTIVFVNSRLVNELRKRINNGRNPDQEFIPAKLEAYRALTCSASIPVTEPDGILVVNDCLTHFKDDVILIDDSNDGEPEMTHIKDYDCELNASDGFGLMSYELAQQWSEDLQLEKTMSGCCIRNAFCKGMVFPFPFREFAKKVAKKNMVLDAWGTWRDIHRVQLVLTTSMLKLWDSYDSLEDYMDNCHENGYTFAVTKTCELELENERNLNYQFIQSYRLTDEQIRELIKPTVDEFKAVLGGNWEDAILFLRGPRMRAEPGYIKGLADDYVKALMIEPELINDRYVQEHIYRMLRKKIDRAKTGVLKVHGNFQVLSGDPYALCQSMFGLEVTGLLTAGQFYSKYWIDCGVDKVVCYRAPMSCHNNIRVMAVNKSDECQYWYRYMKTVSILNAWDNTCAALNGADFDGDLMFSTDNRVLLENTRATPPILCIQKKGEKKVPSEDDFVESNMNGFGDSIGKITNRITTMFDVQSRFEVGSREFETLEYRICCGQLFQQNSIDRIKGVKSKPMPKSWYDYSACKIEDGDDPDTIADKQFNMRILANKKPYFMSYIYPEQIRGYKKYMNAIRRKTVREMSDDAQDILAKPEEERTEYENTFIQYYLFKNPVGMNLCTMNRICWMIEEEMDGYLKHLRHDDVLDYDAIKSGKEYSLSTYYATRKVFLEAVDCAKRKQKELATSKVSTNSDYDYSRHYAMYLDELRRELLEKCSDDDMLYDILIDVCKRSNASRELIWKLFGDKIVNYLLNKHGNKIYVIVKDPAGDVAYCGDRYKTIAVDMNEAVHNETGDE</sequence>
<reference evidence="2" key="1">
    <citation type="journal article" date="2021" name="Proc. Natl. Acad. Sci. U.S.A.">
        <title>A Catalog of Tens of Thousands of Viruses from Human Metagenomes Reveals Hidden Associations with Chronic Diseases.</title>
        <authorList>
            <person name="Tisza M.J."/>
            <person name="Buck C.B."/>
        </authorList>
    </citation>
    <scope>NUCLEOTIDE SEQUENCE</scope>
    <source>
        <strain evidence="2">CtUcA20</strain>
    </source>
</reference>
<dbReference type="InterPro" id="IPR057596">
    <property type="entry name" value="RDRP_core"/>
</dbReference>
<evidence type="ECO:0000313" key="2">
    <source>
        <dbReference type="EMBL" id="DAE08433.1"/>
    </source>
</evidence>
<accession>A0A8S5PPS0</accession>
<dbReference type="Pfam" id="PF05183">
    <property type="entry name" value="RdRP"/>
    <property type="match status" value="1"/>
</dbReference>
<proteinExistence type="predicted"/>
<keyword evidence="2" id="KW-0808">Transferase</keyword>